<dbReference type="EMBL" id="JACBFH010000001">
    <property type="protein sequence ID" value="NYY88084.1"/>
    <property type="molecule type" value="Genomic_DNA"/>
</dbReference>
<gene>
    <name evidence="2" type="ORF">G6321_00011895</name>
    <name evidence="1" type="ORF">G6321_06355</name>
</gene>
<name>A0A7Z0TNL1_9BRAD</name>
<reference evidence="1" key="2">
    <citation type="submission" date="2020-06" db="EMBL/GenBank/DDBJ databases">
        <title>Whole Genome Sequence of Bradyrhizobium sp. Strain 323S2.</title>
        <authorList>
            <person name="Bromfield E.S.P."/>
        </authorList>
    </citation>
    <scope>NUCLEOTIDE SEQUENCE [LARGE SCALE GENOMIC DNA]</scope>
    <source>
        <strain evidence="1">323S2</strain>
    </source>
</reference>
<evidence type="ECO:0000313" key="3">
    <source>
        <dbReference type="Proteomes" id="UP000564836"/>
    </source>
</evidence>
<organism evidence="1">
    <name type="scientific">Bradyrhizobium barranii subsp. barranii</name>
    <dbReference type="NCBI Taxonomy" id="2823807"/>
    <lineage>
        <taxon>Bacteria</taxon>
        <taxon>Pseudomonadati</taxon>
        <taxon>Pseudomonadota</taxon>
        <taxon>Alphaproteobacteria</taxon>
        <taxon>Hyphomicrobiales</taxon>
        <taxon>Nitrobacteraceae</taxon>
        <taxon>Bradyrhizobium</taxon>
        <taxon>Bradyrhizobium barranii</taxon>
    </lineage>
</organism>
<evidence type="ECO:0000313" key="2">
    <source>
        <dbReference type="EMBL" id="UGX95793.1"/>
    </source>
</evidence>
<dbReference type="AlphaFoldDB" id="A0A7Z0TNL1"/>
<accession>A0A7Z0TNL1</accession>
<evidence type="ECO:0000313" key="1">
    <source>
        <dbReference type="EMBL" id="NYY88084.1"/>
    </source>
</evidence>
<dbReference type="Proteomes" id="UP000564836">
    <property type="component" value="Chromosome"/>
</dbReference>
<dbReference type="EMBL" id="CP088280">
    <property type="protein sequence ID" value="UGX95793.1"/>
    <property type="molecule type" value="Genomic_DNA"/>
</dbReference>
<proteinExistence type="predicted"/>
<reference evidence="2 3" key="1">
    <citation type="journal article" date="2017" name="Syst. Appl. Microbiol.">
        <title>Soybeans inoculated with root zone soils of Canadian native legumes harbour diverse and novel Bradyrhizobium spp. that possess agricultural potential.</title>
        <authorList>
            <person name="Bromfield E.S.P."/>
            <person name="Cloutier S."/>
            <person name="Tambong J.T."/>
            <person name="Tran Thi T.V."/>
        </authorList>
    </citation>
    <scope>NUCLEOTIDE SEQUENCE [LARGE SCALE GENOMIC DNA]</scope>
    <source>
        <strain evidence="2 3">323S2</strain>
    </source>
</reference>
<protein>
    <submittedName>
        <fullName evidence="1">Uncharacterized protein</fullName>
    </submittedName>
</protein>
<sequence>MKDLVKVSGKGLALSGKKGTALISAVLTQAHRPLTVAGNCRNELRDTLRPVNDVNLHRGYLPNATFNHRRMLPRAALVNATHAALLPVAYPNIIDTPSITRPFAIQMISALFRTMGKPKDTDSAALLNDCVEMFAPGSDAIGEATGLWKPVRNHPVILALAVTSLQRTKVFTSQAELRSAMQDARKRVLWLAEDAKRWLELLRNSDRVLFEHDRPAWDLAYRNVGADVVTAMQDSDEAGDDEDDENEPASPRWLALEAMRLTRGGD</sequence>
<dbReference type="RefSeq" id="WP_166343875.1">
    <property type="nucleotide sequence ID" value="NZ_CP088280.1"/>
</dbReference>
<reference evidence="2 3" key="3">
    <citation type="journal article" date="2022" name="Int. J. Syst. Evol. Microbiol.">
        <title>Strains of Bradyrhizobium barranii sp. nov. associated with legumes native to Canada are symbionts of soybeans and belong to different subspecies (subsp. barranii subsp. nov. and subsp. apii subsp. nov.) and symbiovars (sv. glycinearum and sv. septentrionale).</title>
        <authorList>
            <person name="Bromfield E.S.P."/>
            <person name="Cloutier S."/>
            <person name="Wasai-Hara S."/>
            <person name="Minamisawa K."/>
        </authorList>
    </citation>
    <scope>NUCLEOTIDE SEQUENCE [LARGE SCALE GENOMIC DNA]</scope>
    <source>
        <strain evidence="2 3">323S2</strain>
    </source>
</reference>